<keyword evidence="7" id="KW-0966">Cell projection</keyword>
<accession>A0A948THS2</accession>
<keyword evidence="3 4" id="KW-0975">Bacterial flagellum</keyword>
<protein>
    <recommendedName>
        <fullName evidence="4">Flagellin</fullName>
    </recommendedName>
</protein>
<gene>
    <name evidence="7" type="ORF">H9847_08315</name>
</gene>
<feature type="domain" description="Flagellin C-terminal" evidence="6">
    <location>
        <begin position="242"/>
        <end position="327"/>
    </location>
</feature>
<organism evidence="7 8">
    <name type="scientific">Candidatus Anaerobiospirillum pullicola</name>
    <dbReference type="NCBI Taxonomy" id="2838451"/>
    <lineage>
        <taxon>Bacteria</taxon>
        <taxon>Pseudomonadati</taxon>
        <taxon>Pseudomonadota</taxon>
        <taxon>Gammaproteobacteria</taxon>
        <taxon>Aeromonadales</taxon>
        <taxon>Succinivibrionaceae</taxon>
        <taxon>Anaerobiospirillum</taxon>
    </lineage>
</organism>
<dbReference type="GO" id="GO:0005198">
    <property type="term" value="F:structural molecule activity"/>
    <property type="evidence" value="ECO:0007669"/>
    <property type="project" value="UniProtKB-UniRule"/>
</dbReference>
<comment type="similarity">
    <text evidence="1 4">Belongs to the bacterial flagellin family.</text>
</comment>
<dbReference type="SUPFAM" id="SSF64518">
    <property type="entry name" value="Phase 1 flagellin"/>
    <property type="match status" value="1"/>
</dbReference>
<dbReference type="Gene3D" id="1.20.1330.10">
    <property type="entry name" value="f41 fragment of flagellin, N-terminal domain"/>
    <property type="match status" value="1"/>
</dbReference>
<dbReference type="GO" id="GO:0009288">
    <property type="term" value="C:bacterial-type flagellum"/>
    <property type="evidence" value="ECO:0007669"/>
    <property type="project" value="UniProtKB-SubCell"/>
</dbReference>
<dbReference type="InterPro" id="IPR001492">
    <property type="entry name" value="Flagellin"/>
</dbReference>
<evidence type="ECO:0000256" key="2">
    <source>
        <dbReference type="ARBA" id="ARBA00022525"/>
    </source>
</evidence>
<comment type="subcellular location">
    <subcellularLocation>
        <location evidence="4">Secreted</location>
    </subcellularLocation>
    <subcellularLocation>
        <location evidence="4">Bacterial flagellum</location>
    </subcellularLocation>
</comment>
<evidence type="ECO:0000256" key="1">
    <source>
        <dbReference type="ARBA" id="ARBA00005709"/>
    </source>
</evidence>
<evidence type="ECO:0000259" key="5">
    <source>
        <dbReference type="Pfam" id="PF00669"/>
    </source>
</evidence>
<dbReference type="Pfam" id="PF00669">
    <property type="entry name" value="Flagellin_N"/>
    <property type="match status" value="1"/>
</dbReference>
<evidence type="ECO:0000256" key="4">
    <source>
        <dbReference type="RuleBase" id="RU362073"/>
    </source>
</evidence>
<name>A0A948THS2_9GAMM</name>
<reference evidence="7" key="1">
    <citation type="journal article" date="2021" name="PeerJ">
        <title>Extensive microbial diversity within the chicken gut microbiome revealed by metagenomics and culture.</title>
        <authorList>
            <person name="Gilroy R."/>
            <person name="Ravi A."/>
            <person name="Getino M."/>
            <person name="Pursley I."/>
            <person name="Horton D.L."/>
            <person name="Alikhan N.F."/>
            <person name="Baker D."/>
            <person name="Gharbi K."/>
            <person name="Hall N."/>
            <person name="Watson M."/>
            <person name="Adriaenssens E.M."/>
            <person name="Foster-Nyarko E."/>
            <person name="Jarju S."/>
            <person name="Secka A."/>
            <person name="Antonio M."/>
            <person name="Oren A."/>
            <person name="Chaudhuri R.R."/>
            <person name="La Ragione R."/>
            <person name="Hildebrand F."/>
            <person name="Pallen M.J."/>
        </authorList>
    </citation>
    <scope>NUCLEOTIDE SEQUENCE</scope>
    <source>
        <strain evidence="7">378</strain>
    </source>
</reference>
<dbReference type="PANTHER" id="PTHR42792">
    <property type="entry name" value="FLAGELLIN"/>
    <property type="match status" value="1"/>
</dbReference>
<dbReference type="PRINTS" id="PR00207">
    <property type="entry name" value="FLAGELLIN"/>
</dbReference>
<evidence type="ECO:0000313" key="8">
    <source>
        <dbReference type="Proteomes" id="UP000733611"/>
    </source>
</evidence>
<evidence type="ECO:0000259" key="6">
    <source>
        <dbReference type="Pfam" id="PF00700"/>
    </source>
</evidence>
<sequence>MALYVNTNVSSINAQRKLTNATNSLNTSYQRLASGFRINSAKDDAAGLQISDRLTAQINGLNQGNRNANDGIALAQTIEGALDETTTMLQRIRTLAVQAATGTNTSQDRQSLQEEVNELCQEITRIAEKTTFAGQDILNGTKSINKLLNSSGQLFFQVGANAYDTLTLDLAGFAMSQIASQISLSNNQVKYDAMTNSAGATLSVGGFNQANLLSVGLLTKTADGTDGYVWSVSTAKTAQATLNNIDKFIQYVDSNRAALGAIQNRMESTIRNQSSISENETDARSRIRDTDFASETATLTQNNIIQQASQTVLAQANQRPTIALSLLGQ</sequence>
<dbReference type="Pfam" id="PF00700">
    <property type="entry name" value="Flagellin_C"/>
    <property type="match status" value="1"/>
</dbReference>
<dbReference type="InterPro" id="IPR046358">
    <property type="entry name" value="Flagellin_C"/>
</dbReference>
<comment type="caution">
    <text evidence="7">The sequence shown here is derived from an EMBL/GenBank/DDBJ whole genome shotgun (WGS) entry which is preliminary data.</text>
</comment>
<keyword evidence="7" id="KW-0969">Cilium</keyword>
<dbReference type="AlphaFoldDB" id="A0A948THS2"/>
<proteinExistence type="inferred from homology"/>
<reference evidence="7" key="2">
    <citation type="submission" date="2021-04" db="EMBL/GenBank/DDBJ databases">
        <authorList>
            <person name="Gilroy R."/>
        </authorList>
    </citation>
    <scope>NUCLEOTIDE SEQUENCE</scope>
    <source>
        <strain evidence="7">378</strain>
    </source>
</reference>
<keyword evidence="7" id="KW-0282">Flagellum</keyword>
<dbReference type="EMBL" id="JAHLFE010000169">
    <property type="protein sequence ID" value="MBU3844848.1"/>
    <property type="molecule type" value="Genomic_DNA"/>
</dbReference>
<comment type="function">
    <text evidence="4">Flagellin is the subunit protein which polymerizes to form the filaments of bacterial flagella.</text>
</comment>
<feature type="domain" description="Flagellin N-terminal" evidence="5">
    <location>
        <begin position="5"/>
        <end position="142"/>
    </location>
</feature>
<evidence type="ECO:0000256" key="3">
    <source>
        <dbReference type="ARBA" id="ARBA00023143"/>
    </source>
</evidence>
<keyword evidence="2 4" id="KW-0964">Secreted</keyword>
<dbReference type="GO" id="GO:0005576">
    <property type="term" value="C:extracellular region"/>
    <property type="evidence" value="ECO:0007669"/>
    <property type="project" value="UniProtKB-SubCell"/>
</dbReference>
<evidence type="ECO:0000313" key="7">
    <source>
        <dbReference type="EMBL" id="MBU3844848.1"/>
    </source>
</evidence>
<dbReference type="InterPro" id="IPR001029">
    <property type="entry name" value="Flagellin_N"/>
</dbReference>
<dbReference type="Proteomes" id="UP000733611">
    <property type="component" value="Unassembled WGS sequence"/>
</dbReference>
<dbReference type="PANTHER" id="PTHR42792:SF2">
    <property type="entry name" value="FLAGELLIN"/>
    <property type="match status" value="1"/>
</dbReference>